<dbReference type="EMBL" id="CP071793">
    <property type="protein sequence ID" value="QTD47896.1"/>
    <property type="molecule type" value="Genomic_DNA"/>
</dbReference>
<name>A0A8A4TD86_SULCO</name>
<dbReference type="RefSeq" id="WP_237377563.1">
    <property type="nucleotide sequence ID" value="NZ_CP071793.1"/>
</dbReference>
<dbReference type="Proteomes" id="UP000663929">
    <property type="component" value="Chromosome"/>
</dbReference>
<evidence type="ECO:0000313" key="2">
    <source>
        <dbReference type="Proteomes" id="UP000663929"/>
    </source>
</evidence>
<evidence type="ECO:0000313" key="1">
    <source>
        <dbReference type="EMBL" id="QTD47896.1"/>
    </source>
</evidence>
<dbReference type="KEGG" id="scor:J3U87_20110"/>
<dbReference type="AlphaFoldDB" id="A0A8A4TD86"/>
<accession>A0A8A4TD86</accession>
<sequence length="360" mass="40471">MTTSPLKIQAGRAALQLIRKHGFDPNLVQVVPGAAGGPKWLMLNRLDRALFGNWFKGRNGAPLHLIGSSIGSWRFTALSHPDPIEGLDRFEAAYLGVKLIPYADSRQVSEATRSALDDFLPDKTIDAILNHPTLRLHIVTARARGMASMEPTLLQGIGMMGAFVTNAIHRELVGLAFERVVFQDKRSEQPFYHTGFRAPVTVALDAGNLKDALMASAAIPLVLRGVRNIAGAPAGTYRDGGLLDYQFDIPYPGVREGIVLFPHYTQTITPGWLDKSLKWRRPRTRNLENMVMISPSPEFVAKLPMGKIPDRHDFEHFRVRNHDRIAYWRKVLTETDRLHDTFLEWVEKDTVLDHIQPFET</sequence>
<gene>
    <name evidence="1" type="ORF">J3U87_20110</name>
</gene>
<evidence type="ECO:0008006" key="3">
    <source>
        <dbReference type="Google" id="ProtNLM"/>
    </source>
</evidence>
<reference evidence="1" key="1">
    <citation type="submission" date="2021-03" db="EMBL/GenBank/DDBJ databases">
        <title>Acanthopleuribacteraceae sp. M133.</title>
        <authorList>
            <person name="Wang G."/>
        </authorList>
    </citation>
    <scope>NUCLEOTIDE SEQUENCE</scope>
    <source>
        <strain evidence="1">M133</strain>
    </source>
</reference>
<dbReference type="InterPro" id="IPR016035">
    <property type="entry name" value="Acyl_Trfase/lysoPLipase"/>
</dbReference>
<proteinExistence type="predicted"/>
<keyword evidence="2" id="KW-1185">Reference proteome</keyword>
<dbReference type="SUPFAM" id="SSF52151">
    <property type="entry name" value="FabD/lysophospholipase-like"/>
    <property type="match status" value="1"/>
</dbReference>
<protein>
    <recommendedName>
        <fullName evidence="3">Patatin-like phospholipase</fullName>
    </recommendedName>
</protein>
<organism evidence="1 2">
    <name type="scientific">Sulfidibacter corallicola</name>
    <dbReference type="NCBI Taxonomy" id="2818388"/>
    <lineage>
        <taxon>Bacteria</taxon>
        <taxon>Pseudomonadati</taxon>
        <taxon>Acidobacteriota</taxon>
        <taxon>Holophagae</taxon>
        <taxon>Acanthopleuribacterales</taxon>
        <taxon>Acanthopleuribacteraceae</taxon>
        <taxon>Sulfidibacter</taxon>
    </lineage>
</organism>